<keyword evidence="3" id="KW-1185">Reference proteome</keyword>
<sequence>MSKENRIPKIRYRIMIFKNPREVRLQKTYLKYDLPDEFWLSEPDEDSDKMEYVQFLLNQRYADERRIADSMKNRTMFFLGIIGVSLTILLTVLSDSLTSFGSKTFIEQIWFSLVCIALACAAFCYIRIFYTLTSMDYSERYPVNENAPYLLQKNSLKVTELQHFQNFRMYLRIRWLKQENIQNQGRFKWGDLCYFIALLICCFGVIMYAQFSPITILFFIFVIIFGYYLIMSYILMRDIHEIVTHIVLKRN</sequence>
<comment type="caution">
    <text evidence="2">The sequence shown here is derived from an EMBL/GenBank/DDBJ whole genome shotgun (WGS) entry which is preliminary data.</text>
</comment>
<keyword evidence="1" id="KW-0472">Membrane</keyword>
<gene>
    <name evidence="2" type="ORF">O0S10_00680</name>
</gene>
<reference evidence="2" key="1">
    <citation type="submission" date="2022-12" db="EMBL/GenBank/DDBJ databases">
        <title>Isolation and characterisation of novel Methanocorpusculum spp. from native Australian herbivores indicates the genus is ancestrally host-associated.</title>
        <authorList>
            <person name="Volmer J.G."/>
            <person name="Soo R.M."/>
            <person name="Evans P.N."/>
            <person name="Hoedt E.C."/>
            <person name="Astorga Alsina A.L."/>
            <person name="Woodcroft B.J."/>
            <person name="Tyson G.W."/>
            <person name="Hugenholtz P."/>
            <person name="Morrison M."/>
        </authorList>
    </citation>
    <scope>NUCLEOTIDE SEQUENCE</scope>
    <source>
        <strain evidence="2">MG</strain>
    </source>
</reference>
<evidence type="ECO:0000256" key="1">
    <source>
        <dbReference type="SAM" id="Phobius"/>
    </source>
</evidence>
<organism evidence="2 3">
    <name type="scientific">Methanocorpusculum petauri</name>
    <dbReference type="NCBI Taxonomy" id="3002863"/>
    <lineage>
        <taxon>Archaea</taxon>
        <taxon>Methanobacteriati</taxon>
        <taxon>Methanobacteriota</taxon>
        <taxon>Stenosarchaea group</taxon>
        <taxon>Methanomicrobia</taxon>
        <taxon>Methanomicrobiales</taxon>
        <taxon>Methanocorpusculaceae</taxon>
        <taxon>Methanocorpusculum</taxon>
    </lineage>
</organism>
<accession>A0ABT4IDB6</accession>
<proteinExistence type="predicted"/>
<keyword evidence="1" id="KW-0812">Transmembrane</keyword>
<keyword evidence="1" id="KW-1133">Transmembrane helix</keyword>
<feature type="transmembrane region" description="Helical" evidence="1">
    <location>
        <begin position="75"/>
        <end position="94"/>
    </location>
</feature>
<dbReference type="Proteomes" id="UP001141422">
    <property type="component" value="Unassembled WGS sequence"/>
</dbReference>
<evidence type="ECO:0000313" key="2">
    <source>
        <dbReference type="EMBL" id="MCZ0859738.1"/>
    </source>
</evidence>
<protein>
    <recommendedName>
        <fullName evidence="4">DUF1673 family protein</fullName>
    </recommendedName>
</protein>
<feature type="transmembrane region" description="Helical" evidence="1">
    <location>
        <begin position="192"/>
        <end position="210"/>
    </location>
</feature>
<dbReference type="RefSeq" id="WP_268923960.1">
    <property type="nucleotide sequence ID" value="NZ_JAPTGB010000001.1"/>
</dbReference>
<feature type="transmembrane region" description="Helical" evidence="1">
    <location>
        <begin position="216"/>
        <end position="236"/>
    </location>
</feature>
<feature type="transmembrane region" description="Helical" evidence="1">
    <location>
        <begin position="109"/>
        <end position="130"/>
    </location>
</feature>
<evidence type="ECO:0008006" key="4">
    <source>
        <dbReference type="Google" id="ProtNLM"/>
    </source>
</evidence>
<dbReference type="EMBL" id="JAPTGB010000001">
    <property type="protein sequence ID" value="MCZ0859738.1"/>
    <property type="molecule type" value="Genomic_DNA"/>
</dbReference>
<evidence type="ECO:0000313" key="3">
    <source>
        <dbReference type="Proteomes" id="UP001141422"/>
    </source>
</evidence>
<name>A0ABT4IDB6_9EURY</name>